<accession>A0AAD9IR06</accession>
<dbReference type="PANTHER" id="PTHR10704">
    <property type="entry name" value="CARBOHYDRATE SULFOTRANSFERASE"/>
    <property type="match status" value="1"/>
</dbReference>
<dbReference type="InterPro" id="IPR051135">
    <property type="entry name" value="Gal/GlcNAc/GalNAc_ST"/>
</dbReference>
<evidence type="ECO:0000313" key="1">
    <source>
        <dbReference type="EMBL" id="KAK2138947.1"/>
    </source>
</evidence>
<protein>
    <recommendedName>
        <fullName evidence="3">Sulfotransferase</fullName>
    </recommendedName>
</protein>
<name>A0AAD9IR06_9ANNE</name>
<comment type="caution">
    <text evidence="1">The sequence shown here is derived from an EMBL/GenBank/DDBJ whole genome shotgun (WGS) entry which is preliminary data.</text>
</comment>
<organism evidence="1 2">
    <name type="scientific">Paralvinella palmiformis</name>
    <dbReference type="NCBI Taxonomy" id="53620"/>
    <lineage>
        <taxon>Eukaryota</taxon>
        <taxon>Metazoa</taxon>
        <taxon>Spiralia</taxon>
        <taxon>Lophotrochozoa</taxon>
        <taxon>Annelida</taxon>
        <taxon>Polychaeta</taxon>
        <taxon>Sedentaria</taxon>
        <taxon>Canalipalpata</taxon>
        <taxon>Terebellida</taxon>
        <taxon>Terebelliformia</taxon>
        <taxon>Alvinellidae</taxon>
        <taxon>Paralvinella</taxon>
    </lineage>
</organism>
<evidence type="ECO:0008006" key="3">
    <source>
        <dbReference type="Google" id="ProtNLM"/>
    </source>
</evidence>
<reference evidence="1" key="1">
    <citation type="journal article" date="2023" name="Mol. Biol. Evol.">
        <title>Third-Generation Sequencing Reveals the Adaptive Role of the Epigenome in Three Deep-Sea Polychaetes.</title>
        <authorList>
            <person name="Perez M."/>
            <person name="Aroh O."/>
            <person name="Sun Y."/>
            <person name="Lan Y."/>
            <person name="Juniper S.K."/>
            <person name="Young C.R."/>
            <person name="Angers B."/>
            <person name="Qian P.Y."/>
        </authorList>
    </citation>
    <scope>NUCLEOTIDE SEQUENCE</scope>
    <source>
        <strain evidence="1">P08H-3</strain>
    </source>
</reference>
<sequence>MRGGSSIAGELFNCDPAATMWYEPGDAFFSSYYGLHHENLPQNDLYFRNMTRRKLNRDELEANVDFYNNIFSCNYERLPPEVMAHSFLGQSTAMDGYVKCRRKVTRTKHLDIITCKRHISHTCSRKMVETSLNSNCHIVIRALNTITKSNPSVRNERSLLKLVQKHLHENGFNIPIGDENNLLQFVKHGHCIEIMRSDNFKCLHLAKKKCQTDNLLVVQVNRMKMEDLEPVIKTNPDMRVIHYTRDPRAIAFSRSRTGILIFDKINRSSVREAEFVCHKMREDLKQRLILEKKYPDVFTHLTYESLATDPERFARRIYEMLNKTYPEEWKPFVAKHMYGKSEGSMFGITVKNATRTAFRWRSKIPKYQLDMINGFCGDVITGLGYQL</sequence>
<dbReference type="InterPro" id="IPR027417">
    <property type="entry name" value="P-loop_NTPase"/>
</dbReference>
<dbReference type="SUPFAM" id="SSF52540">
    <property type="entry name" value="P-loop containing nucleoside triphosphate hydrolases"/>
    <property type="match status" value="1"/>
</dbReference>
<proteinExistence type="predicted"/>
<gene>
    <name evidence="1" type="ORF">LSH36_2201g00019</name>
</gene>
<dbReference type="Proteomes" id="UP001208570">
    <property type="component" value="Unassembled WGS sequence"/>
</dbReference>
<dbReference type="GO" id="GO:0006044">
    <property type="term" value="P:N-acetylglucosamine metabolic process"/>
    <property type="evidence" value="ECO:0007669"/>
    <property type="project" value="TreeGrafter"/>
</dbReference>
<dbReference type="Pfam" id="PF13469">
    <property type="entry name" value="Sulfotransfer_3"/>
    <property type="match status" value="1"/>
</dbReference>
<dbReference type="EMBL" id="JAODUP010002193">
    <property type="protein sequence ID" value="KAK2138947.1"/>
    <property type="molecule type" value="Genomic_DNA"/>
</dbReference>
<dbReference type="GO" id="GO:0001517">
    <property type="term" value="F:N-acetylglucosamine 6-O-sulfotransferase activity"/>
    <property type="evidence" value="ECO:0007669"/>
    <property type="project" value="TreeGrafter"/>
</dbReference>
<dbReference type="Gene3D" id="3.40.50.300">
    <property type="entry name" value="P-loop containing nucleotide triphosphate hydrolases"/>
    <property type="match status" value="1"/>
</dbReference>
<dbReference type="AlphaFoldDB" id="A0AAD9IR06"/>
<dbReference type="PANTHER" id="PTHR10704:SF44">
    <property type="entry name" value="LD35051P-RELATED"/>
    <property type="match status" value="1"/>
</dbReference>
<evidence type="ECO:0000313" key="2">
    <source>
        <dbReference type="Proteomes" id="UP001208570"/>
    </source>
</evidence>
<keyword evidence="2" id="KW-1185">Reference proteome</keyword>
<dbReference type="GO" id="GO:0006790">
    <property type="term" value="P:sulfur compound metabolic process"/>
    <property type="evidence" value="ECO:0007669"/>
    <property type="project" value="TreeGrafter"/>
</dbReference>